<keyword evidence="6" id="KW-1185">Reference proteome</keyword>
<evidence type="ECO:0000313" key="5">
    <source>
        <dbReference type="EMBL" id="GAA2443300.1"/>
    </source>
</evidence>
<proteinExistence type="predicted"/>
<keyword evidence="2" id="KW-0804">Transcription</keyword>
<evidence type="ECO:0000313" key="6">
    <source>
        <dbReference type="Proteomes" id="UP001501231"/>
    </source>
</evidence>
<comment type="caution">
    <text evidence="5">The sequence shown here is derived from an EMBL/GenBank/DDBJ whole genome shotgun (WGS) entry which is preliminary data.</text>
</comment>
<gene>
    <name evidence="5" type="ORF">GCM10010191_69670</name>
</gene>
<feature type="compositionally biased region" description="Polar residues" evidence="3">
    <location>
        <begin position="160"/>
        <end position="171"/>
    </location>
</feature>
<keyword evidence="4" id="KW-1133">Transmembrane helix</keyword>
<evidence type="ECO:0000256" key="1">
    <source>
        <dbReference type="ARBA" id="ARBA00023015"/>
    </source>
</evidence>
<keyword evidence="1" id="KW-0805">Transcription regulation</keyword>
<dbReference type="RefSeq" id="WP_344594796.1">
    <property type="nucleotide sequence ID" value="NZ_BAAARW010000026.1"/>
</dbReference>
<keyword evidence="4" id="KW-0472">Membrane</keyword>
<evidence type="ECO:0000256" key="2">
    <source>
        <dbReference type="ARBA" id="ARBA00023163"/>
    </source>
</evidence>
<dbReference type="InterPro" id="IPR041916">
    <property type="entry name" value="Anti_sigma_zinc_sf"/>
</dbReference>
<evidence type="ECO:0008006" key="7">
    <source>
        <dbReference type="Google" id="ProtNLM"/>
    </source>
</evidence>
<reference evidence="6" key="1">
    <citation type="journal article" date="2019" name="Int. J. Syst. Evol. Microbiol.">
        <title>The Global Catalogue of Microorganisms (GCM) 10K type strain sequencing project: providing services to taxonomists for standard genome sequencing and annotation.</title>
        <authorList>
            <consortium name="The Broad Institute Genomics Platform"/>
            <consortium name="The Broad Institute Genome Sequencing Center for Infectious Disease"/>
            <person name="Wu L."/>
            <person name="Ma J."/>
        </authorList>
    </citation>
    <scope>NUCLEOTIDE SEQUENCE [LARGE SCALE GENOMIC DNA]</scope>
    <source>
        <strain evidence="6">JCM 3325</strain>
    </source>
</reference>
<evidence type="ECO:0000256" key="4">
    <source>
        <dbReference type="SAM" id="Phobius"/>
    </source>
</evidence>
<feature type="region of interest" description="Disordered" evidence="3">
    <location>
        <begin position="123"/>
        <end position="206"/>
    </location>
</feature>
<feature type="compositionally biased region" description="Basic and acidic residues" evidence="3">
    <location>
        <begin position="181"/>
        <end position="196"/>
    </location>
</feature>
<dbReference type="Gene3D" id="1.10.10.1320">
    <property type="entry name" value="Anti-sigma factor, zinc-finger domain"/>
    <property type="match status" value="1"/>
</dbReference>
<accession>A0ABP5X358</accession>
<dbReference type="Proteomes" id="UP001501231">
    <property type="component" value="Unassembled WGS sequence"/>
</dbReference>
<keyword evidence="4" id="KW-0812">Transmembrane</keyword>
<dbReference type="EMBL" id="BAAARW010000026">
    <property type="protein sequence ID" value="GAA2443300.1"/>
    <property type="molecule type" value="Genomic_DNA"/>
</dbReference>
<organism evidence="5 6">
    <name type="scientific">Actinomadura vinacea</name>
    <dbReference type="NCBI Taxonomy" id="115336"/>
    <lineage>
        <taxon>Bacteria</taxon>
        <taxon>Bacillati</taxon>
        <taxon>Actinomycetota</taxon>
        <taxon>Actinomycetes</taxon>
        <taxon>Streptosporangiales</taxon>
        <taxon>Thermomonosporaceae</taxon>
        <taxon>Actinomadura</taxon>
    </lineage>
</organism>
<sequence length="271" mass="28098">MNPAHYDYETLADLAEGLLEDDMAASVSEHLDACAECRERSADLADVSQLLAEAPVPSMPAELASRIDSAIAAESLNNATVVSLERRRGRRHWRIMSAAAATVIVLGGGGMIGSLVLGGSNEHQGTAGAPISDNNDRGSGQNEKKPTKSTLVAPPDGPASAQTGYQVSRTGTHYRAATLDRQVDGVLKKQHGEQRAKTGRPPDGALTGCVGKIAPGRSPSLVDAAKYEGAPATVIAAPGSSSNTLDIWVVGPGCSAQDAKLLKRLTATRRG</sequence>
<name>A0ABP5X358_9ACTN</name>
<protein>
    <recommendedName>
        <fullName evidence="7">Zinc-finger domain-containing protein</fullName>
    </recommendedName>
</protein>
<feature type="transmembrane region" description="Helical" evidence="4">
    <location>
        <begin position="95"/>
        <end position="117"/>
    </location>
</feature>
<evidence type="ECO:0000256" key="3">
    <source>
        <dbReference type="SAM" id="MobiDB-lite"/>
    </source>
</evidence>